<proteinExistence type="predicted"/>
<dbReference type="GO" id="GO:0032259">
    <property type="term" value="P:methylation"/>
    <property type="evidence" value="ECO:0007669"/>
    <property type="project" value="UniProtKB-KW"/>
</dbReference>
<dbReference type="AlphaFoldDB" id="A0A7N0T3H9"/>
<evidence type="ECO:0000256" key="4">
    <source>
        <dbReference type="ARBA" id="ARBA00022842"/>
    </source>
</evidence>
<dbReference type="Proteomes" id="UP000594263">
    <property type="component" value="Unplaced"/>
</dbReference>
<dbReference type="Gene3D" id="1.10.1200.270">
    <property type="entry name" value="Methyltransferase, alpha-helical capping domain"/>
    <property type="match status" value="1"/>
</dbReference>
<dbReference type="OMA" id="WNICIAK"/>
<dbReference type="GO" id="GO:0008168">
    <property type="term" value="F:methyltransferase activity"/>
    <property type="evidence" value="ECO:0007669"/>
    <property type="project" value="UniProtKB-KW"/>
</dbReference>
<reference evidence="5" key="1">
    <citation type="submission" date="2021-01" db="UniProtKB">
        <authorList>
            <consortium name="EnsemblPlants"/>
        </authorList>
    </citation>
    <scope>IDENTIFICATION</scope>
</reference>
<dbReference type="GO" id="GO:0046872">
    <property type="term" value="F:metal ion binding"/>
    <property type="evidence" value="ECO:0007669"/>
    <property type="project" value="UniProtKB-KW"/>
</dbReference>
<dbReference type="PANTHER" id="PTHR31009">
    <property type="entry name" value="S-ADENOSYL-L-METHIONINE:CARBOXYL METHYLTRANSFERASE FAMILY PROTEIN"/>
    <property type="match status" value="1"/>
</dbReference>
<keyword evidence="3" id="KW-0479">Metal-binding</keyword>
<dbReference type="SUPFAM" id="SSF53335">
    <property type="entry name" value="S-adenosyl-L-methionine-dependent methyltransferases"/>
    <property type="match status" value="1"/>
</dbReference>
<evidence type="ECO:0000256" key="2">
    <source>
        <dbReference type="ARBA" id="ARBA00022679"/>
    </source>
</evidence>
<keyword evidence="4" id="KW-0460">Magnesium</keyword>
<evidence type="ECO:0000256" key="3">
    <source>
        <dbReference type="ARBA" id="ARBA00022723"/>
    </source>
</evidence>
<keyword evidence="2" id="KW-0808">Transferase</keyword>
<dbReference type="InterPro" id="IPR042086">
    <property type="entry name" value="MeTrfase_capping"/>
</dbReference>
<dbReference type="Gramene" id="Kaladp0020s0104.1.v1.1">
    <property type="protein sequence ID" value="Kaladp0020s0104.1.v1.1"/>
    <property type="gene ID" value="Kaladp0020s0104.v1.1"/>
</dbReference>
<organism evidence="5 6">
    <name type="scientific">Kalanchoe fedtschenkoi</name>
    <name type="common">Lavender scallops</name>
    <name type="synonym">South American air plant</name>
    <dbReference type="NCBI Taxonomy" id="63787"/>
    <lineage>
        <taxon>Eukaryota</taxon>
        <taxon>Viridiplantae</taxon>
        <taxon>Streptophyta</taxon>
        <taxon>Embryophyta</taxon>
        <taxon>Tracheophyta</taxon>
        <taxon>Spermatophyta</taxon>
        <taxon>Magnoliopsida</taxon>
        <taxon>eudicotyledons</taxon>
        <taxon>Gunneridae</taxon>
        <taxon>Pentapetalae</taxon>
        <taxon>Saxifragales</taxon>
        <taxon>Crassulaceae</taxon>
        <taxon>Kalanchoe</taxon>
    </lineage>
</organism>
<name>A0A7N0T3H9_KALFE</name>
<evidence type="ECO:0000313" key="6">
    <source>
        <dbReference type="Proteomes" id="UP000594263"/>
    </source>
</evidence>
<dbReference type="Gene3D" id="3.40.50.150">
    <property type="entry name" value="Vaccinia Virus protein VP39"/>
    <property type="match status" value="1"/>
</dbReference>
<evidence type="ECO:0000313" key="5">
    <source>
        <dbReference type="EnsemblPlants" id="Kaladp0020s0104.1.v1.1"/>
    </source>
</evidence>
<keyword evidence="6" id="KW-1185">Reference proteome</keyword>
<protein>
    <submittedName>
        <fullName evidence="5">Uncharacterized protein</fullName>
    </submittedName>
</protein>
<evidence type="ECO:0000256" key="1">
    <source>
        <dbReference type="ARBA" id="ARBA00022603"/>
    </source>
</evidence>
<dbReference type="EnsemblPlants" id="Kaladp0020s0104.1.v1.1">
    <property type="protein sequence ID" value="Kaladp0020s0104.1.v1.1"/>
    <property type="gene ID" value="Kaladp0020s0104.v1.1"/>
</dbReference>
<dbReference type="InterPro" id="IPR005299">
    <property type="entry name" value="MeTrfase_7"/>
</dbReference>
<dbReference type="InterPro" id="IPR029063">
    <property type="entry name" value="SAM-dependent_MTases_sf"/>
</dbReference>
<accession>A0A7N0T3H9</accession>
<keyword evidence="1" id="KW-0489">Methyltransferase</keyword>
<dbReference type="Pfam" id="PF03492">
    <property type="entry name" value="Methyltransf_7"/>
    <property type="match status" value="1"/>
</dbReference>
<sequence>MKMEMEEEERAHQKVPKGLIDENGVALNKGNIYIGEISSLTVRAGYVDQFKTDFETFLKSHSKELILGGSMVLTFPGSDITNASFKIVEVIGLTLADMAREDRVNFPMYIASLDQIRKAIFGEGLFEIRRLEIIKAGKDAGWDDKGERVSSKGIGRGDFMVNYMRAALEALLVAKLGEDVLNEVFGRAVVKEKSSSPSLAFLLNPSSVCDRLKLQAPGL</sequence>